<dbReference type="AlphaFoldDB" id="D2MMK1"/>
<dbReference type="InterPro" id="IPR023050">
    <property type="entry name" value="PyrR"/>
</dbReference>
<accession>D2MMK1</accession>
<comment type="catalytic activity">
    <reaction evidence="5">
        <text>UMP + diphosphate = 5-phospho-alpha-D-ribose 1-diphosphate + uracil</text>
        <dbReference type="Rhea" id="RHEA:13017"/>
        <dbReference type="ChEBI" id="CHEBI:17568"/>
        <dbReference type="ChEBI" id="CHEBI:33019"/>
        <dbReference type="ChEBI" id="CHEBI:57865"/>
        <dbReference type="ChEBI" id="CHEBI:58017"/>
        <dbReference type="EC" id="2.4.2.9"/>
    </reaction>
</comment>
<dbReference type="RefSeq" id="WP_006626622.1">
    <property type="nucleotide sequence ID" value="NZ_ADFR01000002.1"/>
</dbReference>
<evidence type="ECO:0000256" key="5">
    <source>
        <dbReference type="HAMAP-Rule" id="MF_01219"/>
    </source>
</evidence>
<keyword evidence="2 5" id="KW-0806">Transcription termination</keyword>
<protein>
    <recommendedName>
        <fullName evidence="5">Bifunctional protein PyrR</fullName>
    </recommendedName>
    <domain>
        <recommendedName>
            <fullName evidence="5">Pyrimidine operon regulatory protein</fullName>
        </recommendedName>
    </domain>
    <domain>
        <recommendedName>
            <fullName evidence="5">Uracil phosphoribosyltransferase</fullName>
            <shortName evidence="5">UPRTase</shortName>
            <ecNumber evidence="5">2.4.2.9</ecNumber>
        </recommendedName>
    </domain>
</protein>
<keyword evidence="5 7" id="KW-0808">Transferase</keyword>
<dbReference type="InterPro" id="IPR000836">
    <property type="entry name" value="PRTase_dom"/>
</dbReference>
<dbReference type="FunFam" id="3.40.50.2020:FF:000020">
    <property type="entry name" value="Bifunctional protein PyrR"/>
    <property type="match status" value="1"/>
</dbReference>
<dbReference type="OrthoDB" id="9802227at2"/>
<dbReference type="NCBIfam" id="NF003545">
    <property type="entry name" value="PRK05205.1-1"/>
    <property type="match status" value="1"/>
</dbReference>
<dbReference type="PANTHER" id="PTHR11608">
    <property type="entry name" value="BIFUNCTIONAL PROTEIN PYRR"/>
    <property type="match status" value="1"/>
</dbReference>
<dbReference type="HAMAP" id="MF_01219">
    <property type="entry name" value="PyrR"/>
    <property type="match status" value="1"/>
</dbReference>
<dbReference type="GO" id="GO:0003723">
    <property type="term" value="F:RNA binding"/>
    <property type="evidence" value="ECO:0007669"/>
    <property type="project" value="UniProtKB-UniRule"/>
</dbReference>
<evidence type="ECO:0000256" key="4">
    <source>
        <dbReference type="ARBA" id="ARBA00023163"/>
    </source>
</evidence>
<dbReference type="NCBIfam" id="NF003549">
    <property type="entry name" value="PRK05205.1-5"/>
    <property type="match status" value="1"/>
</dbReference>
<dbReference type="GO" id="GO:0006353">
    <property type="term" value="P:DNA-templated transcription termination"/>
    <property type="evidence" value="ECO:0007669"/>
    <property type="project" value="UniProtKB-UniRule"/>
</dbReference>
<dbReference type="InterPro" id="IPR029057">
    <property type="entry name" value="PRTase-like"/>
</dbReference>
<dbReference type="EMBL" id="ADFR01000002">
    <property type="protein sequence ID" value="EFC06277.1"/>
    <property type="molecule type" value="Genomic_DNA"/>
</dbReference>
<dbReference type="PANTHER" id="PTHR11608:SF0">
    <property type="entry name" value="BIFUNCTIONAL PROTEIN PYRR"/>
    <property type="match status" value="1"/>
</dbReference>
<comment type="subunit">
    <text evidence="5">Homodimer and homohexamer; in equilibrium.</text>
</comment>
<dbReference type="SUPFAM" id="SSF53271">
    <property type="entry name" value="PRTase-like"/>
    <property type="match status" value="1"/>
</dbReference>
<comment type="function">
    <text evidence="5">Regulates transcriptional attenuation of the pyrimidine nucleotide (pyr) operon by binding in a uridine-dependent manner to specific sites on pyr mRNA. This disrupts an antiterminator hairpin in the RNA and favors formation of a downstream transcription terminator, leading to a reduced expression of downstream genes.</text>
</comment>
<dbReference type="STRING" id="679192.HMPREF9013_0983"/>
<name>D2MMK1_9FIRM</name>
<evidence type="ECO:0000313" key="8">
    <source>
        <dbReference type="Proteomes" id="UP000005017"/>
    </source>
</evidence>
<evidence type="ECO:0000313" key="7">
    <source>
        <dbReference type="EMBL" id="EFC06277.1"/>
    </source>
</evidence>
<dbReference type="InterPro" id="IPR050137">
    <property type="entry name" value="PyrR_bifunctional"/>
</dbReference>
<keyword evidence="3 5" id="KW-0805">Transcription regulation</keyword>
<reference evidence="8" key="1">
    <citation type="submission" date="2009-12" db="EMBL/GenBank/DDBJ databases">
        <title>Sequence of Clostridiales genomosp. BVAB3 str. UPII9-5.</title>
        <authorList>
            <person name="Madupu R."/>
            <person name="Durkin A.S."/>
            <person name="Torralba M."/>
            <person name="Methe B."/>
            <person name="Sutton G.G."/>
            <person name="Strausberg R.L."/>
            <person name="Nelson K.E."/>
        </authorList>
    </citation>
    <scope>NUCLEOTIDE SEQUENCE [LARGE SCALE GENOMIC DNA]</scope>
    <source>
        <strain evidence="8">W1219</strain>
    </source>
</reference>
<keyword evidence="5 7" id="KW-0328">Glycosyltransferase</keyword>
<dbReference type="eggNOG" id="COG2065">
    <property type="taxonomic scope" value="Bacteria"/>
</dbReference>
<dbReference type="CDD" id="cd06223">
    <property type="entry name" value="PRTases_typeI"/>
    <property type="match status" value="1"/>
</dbReference>
<dbReference type="Proteomes" id="UP000005017">
    <property type="component" value="Unassembled WGS sequence"/>
</dbReference>
<comment type="similarity">
    <text evidence="1 5">Belongs to the purine/pyrimidine phosphoribosyltransferase family. PyrR subfamily.</text>
</comment>
<keyword evidence="4 5" id="KW-0804">Transcription</keyword>
<comment type="caution">
    <text evidence="7">The sequence shown here is derived from an EMBL/GenBank/DDBJ whole genome shotgun (WGS) entry which is preliminary data.</text>
</comment>
<keyword evidence="8" id="KW-1185">Reference proteome</keyword>
<gene>
    <name evidence="5 7" type="primary">pyrR</name>
    <name evidence="7" type="ORF">HMPREF9013_0983</name>
</gene>
<comment type="function">
    <text evidence="5">Also displays a weak uracil phosphoribosyltransferase activity which is not physiologically significant.</text>
</comment>
<dbReference type="GO" id="GO:0004845">
    <property type="term" value="F:uracil phosphoribosyltransferase activity"/>
    <property type="evidence" value="ECO:0007669"/>
    <property type="project" value="UniProtKB-UniRule"/>
</dbReference>
<organism evidence="7 8">
    <name type="scientific">Bulleidia extructa W1219</name>
    <dbReference type="NCBI Taxonomy" id="679192"/>
    <lineage>
        <taxon>Bacteria</taxon>
        <taxon>Bacillati</taxon>
        <taxon>Bacillota</taxon>
        <taxon>Erysipelotrichia</taxon>
        <taxon>Erysipelotrichales</taxon>
        <taxon>Erysipelotrichaceae</taxon>
        <taxon>Bulleidia</taxon>
    </lineage>
</organism>
<proteinExistence type="inferred from homology"/>
<sequence>MNKIVQIMDENQIDRSLSRLAHEIIEKNNGLEKIALLGIKRRGIPLAQRLAKKLKQFGNVDVPIGQIDISLYRDDLSEIGDEPRKGACQIPVSLKDYTFILVDDVLYTGRTVRAAIDAIFDMGRPISIQLAILIDRGHRELPIRPDYIGKNIPTSKKEIVHVKLEEIDSINQVYVQKEFD</sequence>
<evidence type="ECO:0000256" key="1">
    <source>
        <dbReference type="ARBA" id="ARBA00005565"/>
    </source>
</evidence>
<dbReference type="Pfam" id="PF00156">
    <property type="entry name" value="Pribosyltran"/>
    <property type="match status" value="1"/>
</dbReference>
<feature type="domain" description="Phosphoribosyltransferase" evidence="6">
    <location>
        <begin position="9"/>
        <end position="165"/>
    </location>
</feature>
<evidence type="ECO:0000256" key="3">
    <source>
        <dbReference type="ARBA" id="ARBA00023015"/>
    </source>
</evidence>
<evidence type="ECO:0000259" key="6">
    <source>
        <dbReference type="Pfam" id="PF00156"/>
    </source>
</evidence>
<dbReference type="Gene3D" id="3.40.50.2020">
    <property type="match status" value="1"/>
</dbReference>
<evidence type="ECO:0000256" key="2">
    <source>
        <dbReference type="ARBA" id="ARBA00022472"/>
    </source>
</evidence>
<dbReference type="EC" id="2.4.2.9" evidence="5"/>
<feature type="short sequence motif" description="PRPP-binding" evidence="5">
    <location>
        <begin position="99"/>
        <end position="111"/>
    </location>
</feature>
<dbReference type="NCBIfam" id="NF003548">
    <property type="entry name" value="PRK05205.1-4"/>
    <property type="match status" value="1"/>
</dbReference>
<keyword evidence="5" id="KW-0694">RNA-binding</keyword>